<evidence type="ECO:0000313" key="3">
    <source>
        <dbReference type="Proteomes" id="UP001500582"/>
    </source>
</evidence>
<comment type="caution">
    <text evidence="2">The sequence shown here is derived from an EMBL/GenBank/DDBJ whole genome shotgun (WGS) entry which is preliminary data.</text>
</comment>
<evidence type="ECO:0008006" key="4">
    <source>
        <dbReference type="Google" id="ProtNLM"/>
    </source>
</evidence>
<proteinExistence type="predicted"/>
<feature type="signal peptide" evidence="1">
    <location>
        <begin position="1"/>
        <end position="21"/>
    </location>
</feature>
<organism evidence="2 3">
    <name type="scientific">Mucilaginibacter gynuensis</name>
    <dbReference type="NCBI Taxonomy" id="1302236"/>
    <lineage>
        <taxon>Bacteria</taxon>
        <taxon>Pseudomonadati</taxon>
        <taxon>Bacteroidota</taxon>
        <taxon>Sphingobacteriia</taxon>
        <taxon>Sphingobacteriales</taxon>
        <taxon>Sphingobacteriaceae</taxon>
        <taxon>Mucilaginibacter</taxon>
    </lineage>
</organism>
<keyword evidence="1" id="KW-0732">Signal</keyword>
<dbReference type="InterPro" id="IPR021457">
    <property type="entry name" value="DUF3108"/>
</dbReference>
<evidence type="ECO:0000256" key="1">
    <source>
        <dbReference type="SAM" id="SignalP"/>
    </source>
</evidence>
<evidence type="ECO:0000313" key="2">
    <source>
        <dbReference type="EMBL" id="GAA4334552.1"/>
    </source>
</evidence>
<feature type="chain" id="PRO_5047477019" description="DUF3108 domain-containing protein" evidence="1">
    <location>
        <begin position="22"/>
        <end position="263"/>
    </location>
</feature>
<protein>
    <recommendedName>
        <fullName evidence="4">DUF3108 domain-containing protein</fullName>
    </recommendedName>
</protein>
<name>A0ABP8H573_9SPHI</name>
<dbReference type="Pfam" id="PF11306">
    <property type="entry name" value="DUF3108"/>
    <property type="match status" value="1"/>
</dbReference>
<gene>
    <name evidence="2" type="ORF">GCM10023149_41980</name>
</gene>
<reference evidence="3" key="1">
    <citation type="journal article" date="2019" name="Int. J. Syst. Evol. Microbiol.">
        <title>The Global Catalogue of Microorganisms (GCM) 10K type strain sequencing project: providing services to taxonomists for standard genome sequencing and annotation.</title>
        <authorList>
            <consortium name="The Broad Institute Genomics Platform"/>
            <consortium name="The Broad Institute Genome Sequencing Center for Infectious Disease"/>
            <person name="Wu L."/>
            <person name="Ma J."/>
        </authorList>
    </citation>
    <scope>NUCLEOTIDE SEQUENCE [LARGE SCALE GENOMIC DNA]</scope>
    <source>
        <strain evidence="3">JCM 17705</strain>
    </source>
</reference>
<accession>A0ABP8H573</accession>
<dbReference type="EMBL" id="BAABFT010000014">
    <property type="protein sequence ID" value="GAA4334552.1"/>
    <property type="molecule type" value="Genomic_DNA"/>
</dbReference>
<dbReference type="Proteomes" id="UP001500582">
    <property type="component" value="Unassembled WGS sequence"/>
</dbReference>
<sequence length="263" mass="30270">MIKKAILFALLLACIGSYTFAQTVDTIRLKDKRLLTSVLQPGFKQYMVYFQMPVRNKVLSISLWTRDVSVTKFQNQPVYKVTQNWYAADTNQYRHIVSINKKADFAPIYHSETIGTKTKAYNWYADKVVGADTVANNLAKDFKIDFNTPNLNWNLDIETFEMLPLAAGKTFAINFYDAGILKPDYILYKVTGSETLTLLNNEKVDCWVLLHDGEHNGAKFTQTFWITKKNHEFIKEEDAFNGGYRYKVKLPGSAVNVVERFKK</sequence>
<dbReference type="RefSeq" id="WP_345213142.1">
    <property type="nucleotide sequence ID" value="NZ_BAABFT010000014.1"/>
</dbReference>
<keyword evidence="3" id="KW-1185">Reference proteome</keyword>